<keyword evidence="2" id="KW-0238">DNA-binding</keyword>
<dbReference type="InterPro" id="IPR000843">
    <property type="entry name" value="HTH_LacI"/>
</dbReference>
<reference evidence="5 6" key="1">
    <citation type="journal article" date="2014" name="Genome Biol. Evol.">
        <title>Genome degeneration and adaptation in a nascent stage of symbiosis.</title>
        <authorList>
            <person name="Oakeson K.F."/>
            <person name="Gil R."/>
            <person name="Clayton A.L."/>
            <person name="Dunn D.M."/>
            <person name="von Niederhausern A.C."/>
            <person name="Hamil C."/>
            <person name="Aoyagi A."/>
            <person name="Duval B."/>
            <person name="Baca A."/>
            <person name="Silva F.J."/>
            <person name="Vallier A."/>
            <person name="Jackson D.G."/>
            <person name="Latorre A."/>
            <person name="Weiss R.B."/>
            <person name="Heddi A."/>
            <person name="Moya A."/>
            <person name="Dale C."/>
        </authorList>
    </citation>
    <scope>NUCLEOTIDE SEQUENCE [LARGE SCALE GENOMIC DNA]</scope>
    <source>
        <strain evidence="5 6">HS1</strain>
    </source>
</reference>
<protein>
    <submittedName>
        <fullName evidence="5">LacI family transcriptional regulator</fullName>
    </submittedName>
</protein>
<dbReference type="InterPro" id="IPR028082">
    <property type="entry name" value="Peripla_BP_I"/>
</dbReference>
<dbReference type="SMART" id="SM00354">
    <property type="entry name" value="HTH_LACI"/>
    <property type="match status" value="1"/>
</dbReference>
<dbReference type="PANTHER" id="PTHR30146">
    <property type="entry name" value="LACI-RELATED TRANSCRIPTIONAL REPRESSOR"/>
    <property type="match status" value="1"/>
</dbReference>
<evidence type="ECO:0000256" key="1">
    <source>
        <dbReference type="ARBA" id="ARBA00023015"/>
    </source>
</evidence>
<dbReference type="OrthoDB" id="9798934at2"/>
<evidence type="ECO:0000256" key="3">
    <source>
        <dbReference type="ARBA" id="ARBA00023163"/>
    </source>
</evidence>
<proteinExistence type="predicted"/>
<dbReference type="GO" id="GO:0000976">
    <property type="term" value="F:transcription cis-regulatory region binding"/>
    <property type="evidence" value="ECO:0007669"/>
    <property type="project" value="TreeGrafter"/>
</dbReference>
<evidence type="ECO:0000313" key="6">
    <source>
        <dbReference type="Proteomes" id="UP000019028"/>
    </source>
</evidence>
<dbReference type="SUPFAM" id="SSF53822">
    <property type="entry name" value="Periplasmic binding protein-like I"/>
    <property type="match status" value="1"/>
</dbReference>
<dbReference type="KEGG" id="sod:Sant_1499"/>
<dbReference type="CDD" id="cd20010">
    <property type="entry name" value="PBP1_AglR-like"/>
    <property type="match status" value="1"/>
</dbReference>
<keyword evidence="1" id="KW-0805">Transcription regulation</keyword>
<dbReference type="HOGENOM" id="CLU_037628_6_1_6"/>
<keyword evidence="3" id="KW-0804">Transcription</keyword>
<dbReference type="AlphaFoldDB" id="W0HVM5"/>
<dbReference type="Gene3D" id="1.10.260.40">
    <property type="entry name" value="lambda repressor-like DNA-binding domains"/>
    <property type="match status" value="1"/>
</dbReference>
<dbReference type="EMBL" id="CP006569">
    <property type="protein sequence ID" value="AHF76557.1"/>
    <property type="molecule type" value="Genomic_DNA"/>
</dbReference>
<dbReference type="CDD" id="cd01392">
    <property type="entry name" value="HTH_LacI"/>
    <property type="match status" value="1"/>
</dbReference>
<organism evidence="5 6">
    <name type="scientific">Sodalis praecaptivus</name>
    <dbReference type="NCBI Taxonomy" id="1239307"/>
    <lineage>
        <taxon>Bacteria</taxon>
        <taxon>Pseudomonadati</taxon>
        <taxon>Pseudomonadota</taxon>
        <taxon>Gammaproteobacteria</taxon>
        <taxon>Enterobacterales</taxon>
        <taxon>Bruguierivoracaceae</taxon>
        <taxon>Sodalis</taxon>
    </lineage>
</organism>
<dbReference type="Pfam" id="PF00532">
    <property type="entry name" value="Peripla_BP_1"/>
    <property type="match status" value="1"/>
</dbReference>
<evidence type="ECO:0000259" key="4">
    <source>
        <dbReference type="PROSITE" id="PS50932"/>
    </source>
</evidence>
<dbReference type="PROSITE" id="PS50932">
    <property type="entry name" value="HTH_LACI_2"/>
    <property type="match status" value="1"/>
</dbReference>
<dbReference type="PATRIC" id="fig|1239307.3.peg.1630"/>
<dbReference type="Gene3D" id="3.40.50.2300">
    <property type="match status" value="2"/>
</dbReference>
<keyword evidence="6" id="KW-1185">Reference proteome</keyword>
<dbReference type="GO" id="GO:0003700">
    <property type="term" value="F:DNA-binding transcription factor activity"/>
    <property type="evidence" value="ECO:0007669"/>
    <property type="project" value="TreeGrafter"/>
</dbReference>
<accession>W0HVM5</accession>
<dbReference type="RefSeq" id="WP_025421693.1">
    <property type="nucleotide sequence ID" value="NZ_CP006569.1"/>
</dbReference>
<dbReference type="Proteomes" id="UP000019028">
    <property type="component" value="Chromosome"/>
</dbReference>
<gene>
    <name evidence="5" type="ORF">Sant_1499</name>
</gene>
<dbReference type="SUPFAM" id="SSF47413">
    <property type="entry name" value="lambda repressor-like DNA-binding domains"/>
    <property type="match status" value="1"/>
</dbReference>
<dbReference type="InterPro" id="IPR010982">
    <property type="entry name" value="Lambda_DNA-bd_dom_sf"/>
</dbReference>
<sequence>MSLKAIAKTLGLSVTTVSRAINGYSDVSATTRERVLAEANRLEYRPNALARRLKMGRTEAVGLVYPLQPRVLNNAAFLEMIGSISCELAHGNIDLLLVSDKCETQPPAYIRLIESQRVDALIVAHTLEQDERLSHLRQHALPFLALGRSGQASQHAWFDFDNYQGGVLAVEHLARLGHRRIAWLGSSNRQMYVQQRLEGYLAAMRQAGLPCPAEYQRRVEANRRAGFLATRELLALPAPPTAIITDCDALGDGAANALQQAGLLARVSLIVYDGLPVDTVIPCHVTAVVQATRAEVGRQIAVMTRALMAGTPATELQVLWQPTLEEGETTRAPWAP</sequence>
<dbReference type="PANTHER" id="PTHR30146:SF155">
    <property type="entry name" value="ALANINE RACEMASE"/>
    <property type="match status" value="1"/>
</dbReference>
<name>W0HVM5_9GAMM</name>
<dbReference type="InterPro" id="IPR001761">
    <property type="entry name" value="Peripla_BP/Lac1_sug-bd_dom"/>
</dbReference>
<feature type="domain" description="HTH lacI-type" evidence="4">
    <location>
        <begin position="1"/>
        <end position="55"/>
    </location>
</feature>
<dbReference type="Pfam" id="PF00356">
    <property type="entry name" value="LacI"/>
    <property type="match status" value="1"/>
</dbReference>
<evidence type="ECO:0000256" key="2">
    <source>
        <dbReference type="ARBA" id="ARBA00023125"/>
    </source>
</evidence>
<evidence type="ECO:0000313" key="5">
    <source>
        <dbReference type="EMBL" id="AHF76557.1"/>
    </source>
</evidence>